<reference evidence="1 2" key="1">
    <citation type="submission" date="2021-01" db="EMBL/GenBank/DDBJ databases">
        <title>Whole genome shotgun sequence of Microbispora siamensis NBRC 104113.</title>
        <authorList>
            <person name="Komaki H."/>
            <person name="Tamura T."/>
        </authorList>
    </citation>
    <scope>NUCLEOTIDE SEQUENCE [LARGE SCALE GENOMIC DNA]</scope>
    <source>
        <strain evidence="1 2">NBRC 104113</strain>
    </source>
</reference>
<proteinExistence type="predicted"/>
<dbReference type="EMBL" id="BOOF01000011">
    <property type="protein sequence ID" value="GIH61677.1"/>
    <property type="molecule type" value="Genomic_DNA"/>
</dbReference>
<comment type="caution">
    <text evidence="1">The sequence shown here is derived from an EMBL/GenBank/DDBJ whole genome shotgun (WGS) entry which is preliminary data.</text>
</comment>
<dbReference type="InterPro" id="IPR011032">
    <property type="entry name" value="GroES-like_sf"/>
</dbReference>
<evidence type="ECO:0008006" key="3">
    <source>
        <dbReference type="Google" id="ProtNLM"/>
    </source>
</evidence>
<accession>A0ABQ4GJS8</accession>
<dbReference type="SUPFAM" id="SSF50129">
    <property type="entry name" value="GroES-like"/>
    <property type="match status" value="1"/>
</dbReference>
<gene>
    <name evidence="1" type="ORF">Msi02_24940</name>
</gene>
<dbReference type="RefSeq" id="WP_239108344.1">
    <property type="nucleotide sequence ID" value="NZ_BOOF01000011.1"/>
</dbReference>
<dbReference type="Gene3D" id="3.90.180.10">
    <property type="entry name" value="Medium-chain alcohol dehydrogenases, catalytic domain"/>
    <property type="match status" value="1"/>
</dbReference>
<dbReference type="Proteomes" id="UP000660454">
    <property type="component" value="Unassembled WGS sequence"/>
</dbReference>
<keyword evidence="2" id="KW-1185">Reference proteome</keyword>
<evidence type="ECO:0000313" key="1">
    <source>
        <dbReference type="EMBL" id="GIH61677.1"/>
    </source>
</evidence>
<protein>
    <recommendedName>
        <fullName evidence="3">NADPH:quinone reductase</fullName>
    </recommendedName>
</protein>
<evidence type="ECO:0000313" key="2">
    <source>
        <dbReference type="Proteomes" id="UP000660454"/>
    </source>
</evidence>
<name>A0ABQ4GJS8_9ACTN</name>
<sequence>MSKTVRFHEIGGAEVLRLDDLEPGEPGPGEVRIRVEAIGVNRAEILFRSGGTSSR</sequence>
<organism evidence="1 2">
    <name type="scientific">Microbispora siamensis</name>
    <dbReference type="NCBI Taxonomy" id="564413"/>
    <lineage>
        <taxon>Bacteria</taxon>
        <taxon>Bacillati</taxon>
        <taxon>Actinomycetota</taxon>
        <taxon>Actinomycetes</taxon>
        <taxon>Streptosporangiales</taxon>
        <taxon>Streptosporangiaceae</taxon>
        <taxon>Microbispora</taxon>
    </lineage>
</organism>